<feature type="transmembrane region" description="Helical" evidence="9">
    <location>
        <begin position="412"/>
        <end position="432"/>
    </location>
</feature>
<dbReference type="Proteomes" id="UP000274756">
    <property type="component" value="Unassembled WGS sequence"/>
</dbReference>
<comment type="similarity">
    <text evidence="2">Belongs to the amino acid/polyamine transporter 2 family.</text>
</comment>
<keyword evidence="8" id="KW-0968">Cytoplasmic vesicle</keyword>
<accession>A0A158Q5P4</accession>
<dbReference type="PANTHER" id="PTHR22950">
    <property type="entry name" value="AMINO ACID TRANSPORTER"/>
    <property type="match status" value="1"/>
</dbReference>
<feature type="transmembrane region" description="Helical" evidence="9">
    <location>
        <begin position="353"/>
        <end position="374"/>
    </location>
</feature>
<evidence type="ECO:0000313" key="12">
    <source>
        <dbReference type="Proteomes" id="UP000038040"/>
    </source>
</evidence>
<feature type="transmembrane region" description="Helical" evidence="9">
    <location>
        <begin position="300"/>
        <end position="321"/>
    </location>
</feature>
<feature type="transmembrane region" description="Helical" evidence="9">
    <location>
        <begin position="194"/>
        <end position="213"/>
    </location>
</feature>
<evidence type="ECO:0000256" key="2">
    <source>
        <dbReference type="ARBA" id="ARBA00008066"/>
    </source>
</evidence>
<reference evidence="11 13" key="2">
    <citation type="submission" date="2018-11" db="EMBL/GenBank/DDBJ databases">
        <authorList>
            <consortium name="Pathogen Informatics"/>
        </authorList>
    </citation>
    <scope>NUCLEOTIDE SEQUENCE [LARGE SCALE GENOMIC DNA]</scope>
</reference>
<dbReference type="GO" id="GO:0030659">
    <property type="term" value="C:cytoplasmic vesicle membrane"/>
    <property type="evidence" value="ECO:0007669"/>
    <property type="project" value="UniProtKB-SubCell"/>
</dbReference>
<evidence type="ECO:0000256" key="3">
    <source>
        <dbReference type="ARBA" id="ARBA00022448"/>
    </source>
</evidence>
<dbReference type="AlphaFoldDB" id="A0A158Q5P4"/>
<evidence type="ECO:0000256" key="4">
    <source>
        <dbReference type="ARBA" id="ARBA00022692"/>
    </source>
</evidence>
<evidence type="ECO:0000313" key="11">
    <source>
        <dbReference type="EMBL" id="VDN52068.1"/>
    </source>
</evidence>
<evidence type="ECO:0000256" key="9">
    <source>
        <dbReference type="SAM" id="Phobius"/>
    </source>
</evidence>
<dbReference type="OrthoDB" id="6021076at2759"/>
<comment type="subcellular location">
    <subcellularLocation>
        <location evidence="1">Cytoplasmic vesicle membrane</location>
        <topology evidence="1">Multi-pass membrane protein</topology>
    </subcellularLocation>
</comment>
<keyword evidence="3" id="KW-0813">Transport</keyword>
<dbReference type="GO" id="GO:0006836">
    <property type="term" value="P:neurotransmitter transport"/>
    <property type="evidence" value="ECO:0007669"/>
    <property type="project" value="UniProtKB-KW"/>
</dbReference>
<dbReference type="STRING" id="318479.A0A158Q5P4"/>
<evidence type="ECO:0000259" key="10">
    <source>
        <dbReference type="Pfam" id="PF01490"/>
    </source>
</evidence>
<evidence type="ECO:0000256" key="5">
    <source>
        <dbReference type="ARBA" id="ARBA00022775"/>
    </source>
</evidence>
<organism evidence="12 14">
    <name type="scientific">Dracunculus medinensis</name>
    <name type="common">Guinea worm</name>
    <dbReference type="NCBI Taxonomy" id="318479"/>
    <lineage>
        <taxon>Eukaryota</taxon>
        <taxon>Metazoa</taxon>
        <taxon>Ecdysozoa</taxon>
        <taxon>Nematoda</taxon>
        <taxon>Chromadorea</taxon>
        <taxon>Rhabditida</taxon>
        <taxon>Spirurina</taxon>
        <taxon>Dracunculoidea</taxon>
        <taxon>Dracunculidae</taxon>
        <taxon>Dracunculus</taxon>
    </lineage>
</organism>
<feature type="transmembrane region" description="Helical" evidence="9">
    <location>
        <begin position="161"/>
        <end position="182"/>
    </location>
</feature>
<reference evidence="14" key="1">
    <citation type="submission" date="2016-04" db="UniProtKB">
        <authorList>
            <consortium name="WormBaseParasite"/>
        </authorList>
    </citation>
    <scope>IDENTIFICATION</scope>
</reference>
<evidence type="ECO:0000256" key="7">
    <source>
        <dbReference type="ARBA" id="ARBA00023136"/>
    </source>
</evidence>
<feature type="transmembrane region" description="Helical" evidence="9">
    <location>
        <begin position="225"/>
        <end position="245"/>
    </location>
</feature>
<name>A0A158Q5P4_DRAME</name>
<proteinExistence type="inferred from homology"/>
<sequence length="444" mass="49627">MFVDNREQEAATCESDVDKRITALQAAWNVTNAIQGMFIVGLPIAVKVGGWWTIAALVAVGYMCYSTGLLLIDCLYENNIKASITLVRQTYRDVAEAYRHGMGCFVLMAQLIELLSTCIIYIVIAADLLQSCVPAVGMKFDFEFLQACVLEVQFMCLDKPAWMMLVTTALLGCSFLESLRVVSHLSLANAVSHLIVNAIVIFYCISQISDWVWNEVPFTLDIRTMPTIIGVVVFGYTSHIFLPSLEASMQNPSEFKWMLKWSHIIAAIFKAIFGLFGFLTFGELTQKEISNSLPNQSFKIIVNTTLVIKALLSYPLPYFAAVRLISENFFRGTKHTLFTSCYGMGNTIREWALCLRILLLLFTLSTALSVPYLIELMGLIGNITGTMLSFIWPALFHLKIKAAKLSNQEKRFDYIIITAGLSIMIIGVYYSAIELAIAVKYGEP</sequence>
<dbReference type="InterPro" id="IPR013057">
    <property type="entry name" value="AA_transpt_TM"/>
</dbReference>
<keyword evidence="5" id="KW-0532">Neurotransmitter transport</keyword>
<dbReference type="PANTHER" id="PTHR22950:SF689">
    <property type="entry name" value="VESICULAR INHIBITORY AMINO ACID TRANSPORTER"/>
    <property type="match status" value="1"/>
</dbReference>
<dbReference type="WBParaSite" id="DME_0000791601-mRNA-1">
    <property type="protein sequence ID" value="DME_0000791601-mRNA-1"/>
    <property type="gene ID" value="DME_0000791601"/>
</dbReference>
<keyword evidence="13" id="KW-1185">Reference proteome</keyword>
<evidence type="ECO:0000256" key="6">
    <source>
        <dbReference type="ARBA" id="ARBA00022989"/>
    </source>
</evidence>
<keyword evidence="6 9" id="KW-1133">Transmembrane helix</keyword>
<feature type="transmembrane region" description="Helical" evidence="9">
    <location>
        <begin position="97"/>
        <end position="124"/>
    </location>
</feature>
<feature type="transmembrane region" description="Helical" evidence="9">
    <location>
        <begin position="51"/>
        <end position="76"/>
    </location>
</feature>
<dbReference type="GO" id="GO:0005774">
    <property type="term" value="C:vacuolar membrane"/>
    <property type="evidence" value="ECO:0007669"/>
    <property type="project" value="TreeGrafter"/>
</dbReference>
<evidence type="ECO:0000256" key="8">
    <source>
        <dbReference type="ARBA" id="ARBA00023329"/>
    </source>
</evidence>
<feature type="transmembrane region" description="Helical" evidence="9">
    <location>
        <begin position="26"/>
        <end position="45"/>
    </location>
</feature>
<protein>
    <submittedName>
        <fullName evidence="14">Aa_trans domain-containing protein</fullName>
    </submittedName>
</protein>
<feature type="domain" description="Amino acid transporter transmembrane" evidence="10">
    <location>
        <begin position="20"/>
        <end position="430"/>
    </location>
</feature>
<feature type="transmembrane region" description="Helical" evidence="9">
    <location>
        <begin position="380"/>
        <end position="400"/>
    </location>
</feature>
<dbReference type="Proteomes" id="UP000038040">
    <property type="component" value="Unplaced"/>
</dbReference>
<evidence type="ECO:0000256" key="1">
    <source>
        <dbReference type="ARBA" id="ARBA00004439"/>
    </source>
</evidence>
<dbReference type="EMBL" id="UYYG01000043">
    <property type="protein sequence ID" value="VDN52068.1"/>
    <property type="molecule type" value="Genomic_DNA"/>
</dbReference>
<dbReference type="GO" id="GO:0015179">
    <property type="term" value="F:L-amino acid transmembrane transporter activity"/>
    <property type="evidence" value="ECO:0007669"/>
    <property type="project" value="TreeGrafter"/>
</dbReference>
<evidence type="ECO:0000313" key="13">
    <source>
        <dbReference type="Proteomes" id="UP000274756"/>
    </source>
</evidence>
<dbReference type="Pfam" id="PF01490">
    <property type="entry name" value="Aa_trans"/>
    <property type="match status" value="1"/>
</dbReference>
<keyword evidence="4 9" id="KW-0812">Transmembrane</keyword>
<keyword evidence="7 9" id="KW-0472">Membrane</keyword>
<gene>
    <name evidence="11" type="ORF">DME_LOCUS2041</name>
</gene>
<evidence type="ECO:0000313" key="14">
    <source>
        <dbReference type="WBParaSite" id="DME_0000791601-mRNA-1"/>
    </source>
</evidence>
<feature type="transmembrane region" description="Helical" evidence="9">
    <location>
        <begin position="257"/>
        <end position="280"/>
    </location>
</feature>